<dbReference type="GO" id="GO:0031469">
    <property type="term" value="C:bacterial microcompartment"/>
    <property type="evidence" value="ECO:0007669"/>
    <property type="project" value="UniProtKB-SubCell"/>
</dbReference>
<evidence type="ECO:0000256" key="1">
    <source>
        <dbReference type="ARBA" id="ARBA00024322"/>
    </source>
</evidence>
<dbReference type="Pfam" id="PF00936">
    <property type="entry name" value="BMC"/>
    <property type="match status" value="1"/>
</dbReference>
<evidence type="ECO:0000313" key="5">
    <source>
        <dbReference type="Proteomes" id="UP000027665"/>
    </source>
</evidence>
<dbReference type="EMBL" id="JMKI01000026">
    <property type="protein sequence ID" value="KEJ92518.1"/>
    <property type="molecule type" value="Genomic_DNA"/>
</dbReference>
<dbReference type="InterPro" id="IPR000249">
    <property type="entry name" value="BMC_dom"/>
</dbReference>
<dbReference type="Gene3D" id="3.30.70.1710">
    <property type="match status" value="1"/>
</dbReference>
<evidence type="ECO:0000313" key="4">
    <source>
        <dbReference type="EMBL" id="KEJ92518.1"/>
    </source>
</evidence>
<gene>
    <name evidence="4" type="ORF">EH55_03415</name>
</gene>
<protein>
    <recommendedName>
        <fullName evidence="3">Bacterial microcompartment domain-containing protein</fullName>
    </recommendedName>
</protein>
<keyword evidence="5" id="KW-1185">Reference proteome</keyword>
<proteinExistence type="predicted"/>
<dbReference type="STRING" id="2754.EH55_03415"/>
<reference evidence="4 5" key="1">
    <citation type="submission" date="2014-04" db="EMBL/GenBank/DDBJ databases">
        <title>Draft Genome Sequence of Synergistes jonesii.</title>
        <authorList>
            <person name="Coil D.A."/>
            <person name="Eisen J.A."/>
            <person name="Holland-Moritz H.E."/>
        </authorList>
    </citation>
    <scope>NUCLEOTIDE SEQUENCE [LARGE SCALE GENOMIC DNA]</scope>
    <source>
        <strain evidence="4 5">78-1</strain>
    </source>
</reference>
<dbReference type="Proteomes" id="UP000027665">
    <property type="component" value="Unassembled WGS sequence"/>
</dbReference>
<dbReference type="SMART" id="SM00877">
    <property type="entry name" value="BMC"/>
    <property type="match status" value="1"/>
</dbReference>
<comment type="caution">
    <text evidence="4">The sequence shown here is derived from an EMBL/GenBank/DDBJ whole genome shotgun (WGS) entry which is preliminary data.</text>
</comment>
<evidence type="ECO:0000259" key="3">
    <source>
        <dbReference type="SMART" id="SM00877"/>
    </source>
</evidence>
<feature type="domain" description="Bacterial microcompartment" evidence="3">
    <location>
        <begin position="36"/>
        <end position="103"/>
    </location>
</feature>
<dbReference type="SUPFAM" id="SSF143414">
    <property type="entry name" value="CcmK-like"/>
    <property type="match status" value="1"/>
</dbReference>
<dbReference type="InterPro" id="IPR037233">
    <property type="entry name" value="CcmK-like_sf"/>
</dbReference>
<comment type="subcellular location">
    <subcellularLocation>
        <location evidence="1">Bacterial microcompartment</location>
    </subcellularLocation>
</comment>
<dbReference type="AlphaFoldDB" id="A0A073IQB8"/>
<evidence type="ECO:0000256" key="2">
    <source>
        <dbReference type="ARBA" id="ARBA00024446"/>
    </source>
</evidence>
<keyword evidence="2" id="KW-1283">Bacterial microcompartment</keyword>
<dbReference type="OrthoDB" id="5568at2"/>
<sequence>MKTKIITSTQKNTIELVNRRICDKSVSEALGRREYTALGLCEGSVADIIVSCDIAEKAADVIAIEIQGNCPQHMVCLGIFGSVAAVKTAVSAVDKHFNGNDHA</sequence>
<name>A0A073IQB8_9BACT</name>
<dbReference type="GeneID" id="90983393"/>
<dbReference type="RefSeq" id="WP_160170731.1">
    <property type="nucleotide sequence ID" value="NZ_CAMETI010000047.1"/>
</dbReference>
<organism evidence="4 5">
    <name type="scientific">Synergistes jonesii</name>
    <dbReference type="NCBI Taxonomy" id="2754"/>
    <lineage>
        <taxon>Bacteria</taxon>
        <taxon>Thermotogati</taxon>
        <taxon>Synergistota</taxon>
        <taxon>Synergistia</taxon>
        <taxon>Synergistales</taxon>
        <taxon>Synergistaceae</taxon>
        <taxon>Synergistes</taxon>
    </lineage>
</organism>
<accession>A0A073IQB8</accession>